<accession>A0ABN9S5E5</accession>
<name>A0ABN9S5E5_9DINO</name>
<evidence type="ECO:0000313" key="2">
    <source>
        <dbReference type="Proteomes" id="UP001189429"/>
    </source>
</evidence>
<proteinExistence type="predicted"/>
<evidence type="ECO:0000313" key="1">
    <source>
        <dbReference type="EMBL" id="CAK0827027.1"/>
    </source>
</evidence>
<keyword evidence="2" id="KW-1185">Reference proteome</keyword>
<dbReference type="Proteomes" id="UP001189429">
    <property type="component" value="Unassembled WGS sequence"/>
</dbReference>
<gene>
    <name evidence="1" type="ORF">PCOR1329_LOCUS26654</name>
</gene>
<reference evidence="1" key="1">
    <citation type="submission" date="2023-10" db="EMBL/GenBank/DDBJ databases">
        <authorList>
            <person name="Chen Y."/>
            <person name="Shah S."/>
            <person name="Dougan E. K."/>
            <person name="Thang M."/>
            <person name="Chan C."/>
        </authorList>
    </citation>
    <scope>NUCLEOTIDE SEQUENCE [LARGE SCALE GENOMIC DNA]</scope>
</reference>
<organism evidence="1 2">
    <name type="scientific">Prorocentrum cordatum</name>
    <dbReference type="NCBI Taxonomy" id="2364126"/>
    <lineage>
        <taxon>Eukaryota</taxon>
        <taxon>Sar</taxon>
        <taxon>Alveolata</taxon>
        <taxon>Dinophyceae</taxon>
        <taxon>Prorocentrales</taxon>
        <taxon>Prorocentraceae</taxon>
        <taxon>Prorocentrum</taxon>
    </lineage>
</organism>
<sequence>MAKPLLELRKGGICVGVHAWELRKGGICADVHAWVLAESSIDRLFSVKLVGEVPLVEGTTEAPLPGAAEETKQSSSNELAEQFESETALRLACSMDCDAQLTAQPDAQFRGQDATSEPFYIGSEVEQERDDAKGLAESLAEGPMEAKLAAWEALRSQAAAVGPRLGIHRETLVASGLAGGERLATVPPFPALTTKEGVQGQGADWATIVAHEKGVLMGKKDGGPCRVRGRAKAADVEKIGEALKDDPFVEVQMQKDVESIAHEPKGTAGAEPLYAPAQVWRTEMPRTERVVHVEMVGEHSKLDAVMVKDTDEAKVPVVDVQTDNEKPEIETAALDAASALKAEAMKITKAMLKVREAMQSSVGGTRKAQKELLEARWTVAEMLSIFEELFSTGQPLPRSALGPFGVFLEAEREVKRLDGLFVR</sequence>
<dbReference type="EMBL" id="CAUYUJ010009524">
    <property type="protein sequence ID" value="CAK0827027.1"/>
    <property type="molecule type" value="Genomic_DNA"/>
</dbReference>
<protein>
    <submittedName>
        <fullName evidence="1">Uncharacterized protein</fullName>
    </submittedName>
</protein>
<comment type="caution">
    <text evidence="1">The sequence shown here is derived from an EMBL/GenBank/DDBJ whole genome shotgun (WGS) entry which is preliminary data.</text>
</comment>